<reference evidence="4 5" key="1">
    <citation type="submission" date="2020-07" db="EMBL/GenBank/DDBJ databases">
        <title>Sequencing the genomes of 1000 actinobacteria strains.</title>
        <authorList>
            <person name="Klenk H.-P."/>
        </authorList>
    </citation>
    <scope>NUCLEOTIDE SEQUENCE [LARGE SCALE GENOMIC DNA]</scope>
    <source>
        <strain evidence="4 5">DSM 17380</strain>
    </source>
</reference>
<feature type="region of interest" description="Disordered" evidence="1">
    <location>
        <begin position="907"/>
        <end position="939"/>
    </location>
</feature>
<feature type="domain" description="DUF5979" evidence="3">
    <location>
        <begin position="1851"/>
        <end position="1951"/>
    </location>
</feature>
<dbReference type="InterPro" id="IPR046022">
    <property type="entry name" value="DUF5979"/>
</dbReference>
<keyword evidence="5" id="KW-1185">Reference proteome</keyword>
<feature type="domain" description="DUF5979" evidence="3">
    <location>
        <begin position="2175"/>
        <end position="2279"/>
    </location>
</feature>
<feature type="transmembrane region" description="Helical" evidence="2">
    <location>
        <begin position="2415"/>
        <end position="2434"/>
    </location>
</feature>
<proteinExistence type="predicted"/>
<feature type="region of interest" description="Disordered" evidence="1">
    <location>
        <begin position="862"/>
        <end position="888"/>
    </location>
</feature>
<dbReference type="Gene3D" id="2.60.40.1140">
    <property type="entry name" value="Collagen-binding surface protein Cna, B-type domain"/>
    <property type="match status" value="1"/>
</dbReference>
<dbReference type="Gene3D" id="2.60.40.740">
    <property type="match status" value="1"/>
</dbReference>
<dbReference type="EMBL" id="JACCBD010000001">
    <property type="protein sequence ID" value="NYD28418.1"/>
    <property type="molecule type" value="Genomic_DNA"/>
</dbReference>
<dbReference type="Pfam" id="PF19407">
    <property type="entry name" value="DUF5979"/>
    <property type="match status" value="5"/>
</dbReference>
<evidence type="ECO:0000256" key="1">
    <source>
        <dbReference type="SAM" id="MobiDB-lite"/>
    </source>
</evidence>
<keyword evidence="2" id="KW-0812">Transmembrane</keyword>
<keyword evidence="2" id="KW-0472">Membrane</keyword>
<comment type="caution">
    <text evidence="4">The sequence shown here is derived from an EMBL/GenBank/DDBJ whole genome shotgun (WGS) entry which is preliminary data.</text>
</comment>
<feature type="region of interest" description="Disordered" evidence="1">
    <location>
        <begin position="166"/>
        <end position="207"/>
    </location>
</feature>
<feature type="compositionally biased region" description="Polar residues" evidence="1">
    <location>
        <begin position="177"/>
        <end position="207"/>
    </location>
</feature>
<keyword evidence="2" id="KW-1133">Transmembrane helix</keyword>
<organism evidence="4 5">
    <name type="scientific">Leucobacter aridicollis</name>
    <dbReference type="NCBI Taxonomy" id="283878"/>
    <lineage>
        <taxon>Bacteria</taxon>
        <taxon>Bacillati</taxon>
        <taxon>Actinomycetota</taxon>
        <taxon>Actinomycetes</taxon>
        <taxon>Micrococcales</taxon>
        <taxon>Microbacteriaceae</taxon>
        <taxon>Leucobacter</taxon>
    </lineage>
</organism>
<evidence type="ECO:0000259" key="3">
    <source>
        <dbReference type="Pfam" id="PF19407"/>
    </source>
</evidence>
<feature type="domain" description="DUF5979" evidence="3">
    <location>
        <begin position="1955"/>
        <end position="2064"/>
    </location>
</feature>
<name>A0A852RCA7_9MICO</name>
<evidence type="ECO:0000313" key="5">
    <source>
        <dbReference type="Proteomes" id="UP000586095"/>
    </source>
</evidence>
<sequence length="2443" mass="256777">MAVTAPQAALAAETTSVLDIKKTASATELKPGETMEYRIEVGCSSITDLGCRDAVLSDLIPAEFEIIPGSVAVSNVAANPPVVEGNQVSVTFTEDLGDGSIGLVDNTDGVITIQVKLREDLPHEDPAKPIVNTATLDADNAEKVSDNATVTPVVDLNLRTDVEKSYNPAAGQAKPGQKTQLTVNGTNTSNAGVESLSLTDPTDPTASPNPFDLLEITAMETLTFPEGATDTATVEYFIDGEWVPFELKSSDMPHAPPSADAKGVRVTFHAADGSKIPANAGGGFVLTLEQREGVTELTETTVVHNTVESEVTLGENTANAGNDADYTIATENLSVGATKEFDTDELLAGESTGVTISGTNTSLVDLETLTIREPAAGVFGEVDGTKMLEFTGFTSNVQFPSAATGGELTVDYVATDGSTKSVTLSLTDGQPFPELPADFASLNYFEVTFTSPAPGSITAGGSSEIKFDVVATEDSEPKAQLVNEIAVSGTNEHGEATDNADDTLTFAEQHLELETVKKVNPGEMWGYKGETATVQLPTTLKKPESNANAQHIVVTDPALTDPSDPNSAPKPSSFWDSFQPKQITKTDVPAGATLTIRYYDTVDGEWKVLEGAENVVGATSFSMTIPEELRDHIGGLQFDFANEDPGFEPGNTVQPNFTSELKEGLPPVDAPGGQHEIVENCSASAATGGVGVEPGVSPESCNELQINNPIIGVHDLLEKRWIAPEDQILPSRSGEHATSRLYWSTGGRTGVDQMVISDTRLAPGSSFAPAAGPADLIEKSVYNAFNLVKIKAITPELDPSLQWDQVTDVQLWNASTGAWTTIAAAAGKLPFKGAVPELALTPAEQISTTAVRLLFAENPEAREASNDPLAPAVGSGVAKTNSASPGAEGVRSLDLEWELRDAKRSPAGVPVLGTEDFNTETPGDVNNIASGTSVDGDGTVLGHDDDGDTISIIDRPVTVSLTKGWTGGPLGVPPTDVPQDQYPTSRVALAATNTSVTQLEQLDIIEPGPGGANPFDVFNLHKIVFVPNNVAGADWDKTLVILTDAAGNETSYAPSAAVALSDTEAGRELLANTVKVRLHNEGKADLEGNTNSIESGAKASLVLDLQLRKTHRDGGAPVTTVDSPVKNGATALACDLCGVPNAPAGSHAEADDDAQIKLDTFEIDVQTTKRFTPDNQLVEFLPGEPEYDAEEWDAIQMDLTARPTGTGRVDKLVVTDSGENRVDGEPSAKSFWNAFRFEGFTNDTLTVPARITHVQAEVLYGDYSVETGNKLNFAANGDGWVTGSDAPVAVVDGKIADAGATLLASIDASQYDGIRGIRLTYTTLAADGTRLAFENPANPEVKISLDVKRRAYLVSDPSEPVPNSGASFSAPGEDVRQPGGLFHNTVDADTESFVKKSGGSDPMLTAHDDATARVTYLSEGIEVAVEKTPVGAQRPGEVIPFKLKTTNTSKRSTSQDENEEHGILDPHIIDHFPVVDGKPQLIFDPDMDPEKYFDFELTNPLNPTGTKLMPVDPAKIKVTFLDDTYENAAEPGAEIFGVRFDFPKGTVLYPEEAYTITVNMMFRPGMIAGSENAVTNKFAVVSPEQNFNSCNFSTEHESKECWADTEVYPTESGALRGKKYVRANDTELGIADVPNPTAGRECLPQFAEDYSFSNCVPVTKPLGKETWREELQNTGTLPMDTVVTIDSLPKVDDQGALVLLPRKSEWQPAWIGNTAIVTDTSADGQAYRDDVTPVQYYSSSEDAACIADLKPSEAVQCGDFWQPLTADVDPATVMHVKTVFDFTAKPLAPGERLAYTFETRTPAQSPKMTADTVAWNSIAVGGQTIGSDGRKSSVLPTEGIRVGVSLATGPLSVEKLVTGPGAEFAPDEFQVEVLCTVPAREGASAVALDPITLTVPAGEVVTLEEQLLWGAECELRDVEGANGETSSEATKVTVGTDGATPVLASLTNTYEVGEFTVQKQVSGAENQDGEAIDYGAFPVTAACTFLGEELELPVAEAELTANGTKWLVPNLPVGAKCTITEVDAKGGEASLTLNGDVVAPNEDGSWTITITDGDTALDLQLTNVMPLGQIEVEKQLVGEGVSLVPDDTVFEFAVECTFEGASVWDDTLQLTKSQVLAGEKLTVENLPVGAECGVTETATGGASAEPEITPESIVVGTDEGAAFTVVNTFDAGDLHVTKEVVGDGAERWGAGPFEVSLECTFNDTAIPVPDGAERELTAEGGFEAEYTGLPVGAKCGLTETITGGATSSEIVNAAGDVVTGPVTIGDEDALELRVVNTFDVGSLSVTKQITGDGASLAADKVFTVELACSVERDGETVEIEVPEGAERELSKAGGLTATYDELPVGAACELRETSTGGASTVSITPNAGDATVGTATVAADEVVELTVVNEFLLPPVTPEPPTGGKLPGTGGGLPVGWLLGGGGLLLLGAAALVVTRVRQRDNA</sequence>
<gene>
    <name evidence="4" type="ORF">BJ960_003221</name>
</gene>
<accession>A0A852RCA7</accession>
<dbReference type="RefSeq" id="WP_185988035.1">
    <property type="nucleotide sequence ID" value="NZ_BAAALZ010000004.1"/>
</dbReference>
<feature type="domain" description="DUF5979" evidence="3">
    <location>
        <begin position="2283"/>
        <end position="2391"/>
    </location>
</feature>
<evidence type="ECO:0000256" key="2">
    <source>
        <dbReference type="SAM" id="Phobius"/>
    </source>
</evidence>
<dbReference type="Proteomes" id="UP000586095">
    <property type="component" value="Unassembled WGS sequence"/>
</dbReference>
<protein>
    <submittedName>
        <fullName evidence="4">Putative repeat protein (TIGR01451 family)</fullName>
    </submittedName>
</protein>
<feature type="domain" description="DUF5979" evidence="3">
    <location>
        <begin position="2070"/>
        <end position="2170"/>
    </location>
</feature>
<evidence type="ECO:0000313" key="4">
    <source>
        <dbReference type="EMBL" id="NYD28418.1"/>
    </source>
</evidence>